<dbReference type="SUPFAM" id="SSF53474">
    <property type="entry name" value="alpha/beta-Hydrolases"/>
    <property type="match status" value="1"/>
</dbReference>
<dbReference type="InterPro" id="IPR052370">
    <property type="entry name" value="Meta-cleavage_hydrolase"/>
</dbReference>
<dbReference type="EMBL" id="CABITT030000008">
    <property type="protein sequence ID" value="VVB16893.1"/>
    <property type="molecule type" value="Genomic_DNA"/>
</dbReference>
<protein>
    <recommendedName>
        <fullName evidence="1">AB hydrolase-1 domain-containing protein</fullName>
    </recommendedName>
</protein>
<dbReference type="InterPro" id="IPR000073">
    <property type="entry name" value="AB_hydrolase_1"/>
</dbReference>
<dbReference type="Proteomes" id="UP000489600">
    <property type="component" value="Unassembled WGS sequence"/>
</dbReference>
<accession>A0A565CT07</accession>
<sequence>MLIKFNYISPLFNIANFIEAILRRRFSSTGLSLQILSIDSETTIQFWAPPPSPSPENQKKPSLLLLHGFGPSALWQWSHQVKPLSKVFRLYIPDLVFFGGSTTTSSSSDENRSEIFQASCMRKLMEKLGVERFSVVGTSYGGFVAYNMAKMLPEKLEKVILASSGVNMRRSDNEAFIARAKCHGVAEVMLPSSATDIRRFSGMVSTKRLDYVPDFVLNDFCQKMYSEKREEKARLLEGLTIGRDNNLNVTPIEQDVMLIWGELDQVFPLKMAYHLKEMLGKKATLKVIPKTSHIPQLEKSKEFNGIVMSFLLPPYPSL</sequence>
<feature type="domain" description="AB hydrolase-1" evidence="1">
    <location>
        <begin position="61"/>
        <end position="299"/>
    </location>
</feature>
<evidence type="ECO:0000313" key="3">
    <source>
        <dbReference type="Proteomes" id="UP000489600"/>
    </source>
</evidence>
<name>A0A565CT07_9BRAS</name>
<dbReference type="PRINTS" id="PR00111">
    <property type="entry name" value="ABHYDROLASE"/>
</dbReference>
<dbReference type="InterPro" id="IPR029058">
    <property type="entry name" value="AB_hydrolase_fold"/>
</dbReference>
<evidence type="ECO:0000313" key="2">
    <source>
        <dbReference type="EMBL" id="VVB16893.1"/>
    </source>
</evidence>
<dbReference type="Gene3D" id="3.40.50.1820">
    <property type="entry name" value="alpha/beta hydrolase"/>
    <property type="match status" value="1"/>
</dbReference>
<organism evidence="2 3">
    <name type="scientific">Arabis nemorensis</name>
    <dbReference type="NCBI Taxonomy" id="586526"/>
    <lineage>
        <taxon>Eukaryota</taxon>
        <taxon>Viridiplantae</taxon>
        <taxon>Streptophyta</taxon>
        <taxon>Embryophyta</taxon>
        <taxon>Tracheophyta</taxon>
        <taxon>Spermatophyta</taxon>
        <taxon>Magnoliopsida</taxon>
        <taxon>eudicotyledons</taxon>
        <taxon>Gunneridae</taxon>
        <taxon>Pentapetalae</taxon>
        <taxon>rosids</taxon>
        <taxon>malvids</taxon>
        <taxon>Brassicales</taxon>
        <taxon>Brassicaceae</taxon>
        <taxon>Arabideae</taxon>
        <taxon>Arabis</taxon>
    </lineage>
</organism>
<dbReference type="PANTHER" id="PTHR43139:SF28">
    <property type="entry name" value="ALPHA_BETA-HYDROLASES SUPERFAMILY PROTEIN"/>
    <property type="match status" value="1"/>
</dbReference>
<dbReference type="AlphaFoldDB" id="A0A565CT07"/>
<gene>
    <name evidence="2" type="ORF">ANE_LOCUS27337</name>
</gene>
<comment type="caution">
    <text evidence="2">The sequence shown here is derived from an EMBL/GenBank/DDBJ whole genome shotgun (WGS) entry which is preliminary data.</text>
</comment>
<evidence type="ECO:0000259" key="1">
    <source>
        <dbReference type="Pfam" id="PF00561"/>
    </source>
</evidence>
<reference evidence="2" key="1">
    <citation type="submission" date="2019-07" db="EMBL/GenBank/DDBJ databases">
        <authorList>
            <person name="Dittberner H."/>
        </authorList>
    </citation>
    <scope>NUCLEOTIDE SEQUENCE [LARGE SCALE GENOMIC DNA]</scope>
</reference>
<keyword evidence="3" id="KW-1185">Reference proteome</keyword>
<dbReference type="PANTHER" id="PTHR43139">
    <property type="entry name" value="SI:DKEY-122A22.2"/>
    <property type="match status" value="1"/>
</dbReference>
<proteinExistence type="predicted"/>
<dbReference type="OrthoDB" id="6431331at2759"/>
<dbReference type="Pfam" id="PF00561">
    <property type="entry name" value="Abhydrolase_1"/>
    <property type="match status" value="1"/>
</dbReference>